<sequence length="100" mass="11484">MPQVSSVCDMDIECERALASACTKTKEGKVNIDDKKIAKALISFVARELPKATRVWIIDKDILTHEGILYRSSHECEKLIKAFEYEKSQFIPEKLLKWGR</sequence>
<proteinExistence type="predicted"/>
<evidence type="ECO:0000313" key="1">
    <source>
        <dbReference type="EMBL" id="RHZ89330.1"/>
    </source>
</evidence>
<evidence type="ECO:0000313" key="2">
    <source>
        <dbReference type="Proteomes" id="UP000266861"/>
    </source>
</evidence>
<dbReference type="Proteomes" id="UP000266861">
    <property type="component" value="Unassembled WGS sequence"/>
</dbReference>
<reference evidence="1 2" key="1">
    <citation type="submission" date="2018-08" db="EMBL/GenBank/DDBJ databases">
        <title>Genome and evolution of the arbuscular mycorrhizal fungus Diversispora epigaea (formerly Glomus versiforme) and its bacterial endosymbionts.</title>
        <authorList>
            <person name="Sun X."/>
            <person name="Fei Z."/>
            <person name="Harrison M."/>
        </authorList>
    </citation>
    <scope>NUCLEOTIDE SEQUENCE [LARGE SCALE GENOMIC DNA]</scope>
    <source>
        <strain evidence="1 2">IT104</strain>
    </source>
</reference>
<keyword evidence="2" id="KW-1185">Reference proteome</keyword>
<comment type="caution">
    <text evidence="1">The sequence shown here is derived from an EMBL/GenBank/DDBJ whole genome shotgun (WGS) entry which is preliminary data.</text>
</comment>
<dbReference type="EMBL" id="PQFF01000014">
    <property type="protein sequence ID" value="RHZ89330.1"/>
    <property type="molecule type" value="Genomic_DNA"/>
</dbReference>
<accession>A0A397JY09</accession>
<dbReference type="OrthoDB" id="2414554at2759"/>
<organism evidence="1 2">
    <name type="scientific">Diversispora epigaea</name>
    <dbReference type="NCBI Taxonomy" id="1348612"/>
    <lineage>
        <taxon>Eukaryota</taxon>
        <taxon>Fungi</taxon>
        <taxon>Fungi incertae sedis</taxon>
        <taxon>Mucoromycota</taxon>
        <taxon>Glomeromycotina</taxon>
        <taxon>Glomeromycetes</taxon>
        <taxon>Diversisporales</taxon>
        <taxon>Diversisporaceae</taxon>
        <taxon>Diversispora</taxon>
    </lineage>
</organism>
<gene>
    <name evidence="1" type="ORF">Glove_16g101</name>
</gene>
<protein>
    <submittedName>
        <fullName evidence="1">Uncharacterized protein</fullName>
    </submittedName>
</protein>
<name>A0A397JY09_9GLOM</name>
<dbReference type="AlphaFoldDB" id="A0A397JY09"/>